<evidence type="ECO:0000313" key="2">
    <source>
        <dbReference type="Proteomes" id="UP000509302"/>
    </source>
</evidence>
<dbReference type="AlphaFoldDB" id="A0A7H9ATJ6"/>
<dbReference type="EMBL" id="CP058595">
    <property type="protein sequence ID" value="QLG46798.1"/>
    <property type="molecule type" value="Genomic_DNA"/>
</dbReference>
<protein>
    <submittedName>
        <fullName evidence="1">Uncharacterized protein</fullName>
    </submittedName>
</protein>
<evidence type="ECO:0000313" key="1">
    <source>
        <dbReference type="EMBL" id="QLG46798.1"/>
    </source>
</evidence>
<dbReference type="KEGG" id="cagg:HYG79_16050"/>
<name>A0A7H9ATJ6_9FLAO</name>
<organism evidence="1 2">
    <name type="scientific">Costertonia aggregata</name>
    <dbReference type="NCBI Taxonomy" id="343403"/>
    <lineage>
        <taxon>Bacteria</taxon>
        <taxon>Pseudomonadati</taxon>
        <taxon>Bacteroidota</taxon>
        <taxon>Flavobacteriia</taxon>
        <taxon>Flavobacteriales</taxon>
        <taxon>Flavobacteriaceae</taxon>
        <taxon>Costertonia</taxon>
    </lineage>
</organism>
<proteinExistence type="predicted"/>
<keyword evidence="2" id="KW-1185">Reference proteome</keyword>
<gene>
    <name evidence="1" type="ORF">HYG79_16050</name>
</gene>
<dbReference type="RefSeq" id="WP_179243077.1">
    <property type="nucleotide sequence ID" value="NZ_CP058595.1"/>
</dbReference>
<dbReference type="Proteomes" id="UP000509302">
    <property type="component" value="Chromosome"/>
</dbReference>
<sequence length="258" mass="29474">MKIKKFKSIAELFEMAPQVKPFLVKEVYEFALGGDLDYDEWLNTPFEGSLVLGDVTTEGTIIDIYKQIDQEGFNPDNIIFSGNLEVGTVTLVDDIQKIFVCGDFITQVLSNICGWFYVQGDTTIQTMLHFDSDDNGFTKLKLKNEVPIIITTANFFDINLKAKCFIDASYQKNPATDTGVNKHTEIINSKFENIENTTFFTPKEYVDSVFSNFPEETKSQAYDIDYLVKVHTHYLFENQMPTILAKVEEVIKSKRDNN</sequence>
<accession>A0A7H9ATJ6</accession>
<reference evidence="1 2" key="1">
    <citation type="journal article" date="2006" name="Int. J. Syst. Evol. Microbiol.">
        <title>Costertonia aggregata gen. nov., sp. nov., a mesophilic marine bacterium of the family Flavobacteriaceae, isolated from a mature biofilm.</title>
        <authorList>
            <person name="Kwon K.K."/>
            <person name="Lee Y.K."/>
            <person name="Lee H.K."/>
        </authorList>
    </citation>
    <scope>NUCLEOTIDE SEQUENCE [LARGE SCALE GENOMIC DNA]</scope>
    <source>
        <strain evidence="1 2">KCCM 42265</strain>
    </source>
</reference>